<organism evidence="2 3">
    <name type="scientific">Euplotes crassus</name>
    <dbReference type="NCBI Taxonomy" id="5936"/>
    <lineage>
        <taxon>Eukaryota</taxon>
        <taxon>Sar</taxon>
        <taxon>Alveolata</taxon>
        <taxon>Ciliophora</taxon>
        <taxon>Intramacronucleata</taxon>
        <taxon>Spirotrichea</taxon>
        <taxon>Hypotrichia</taxon>
        <taxon>Euplotida</taxon>
        <taxon>Euplotidae</taxon>
        <taxon>Moneuplotes</taxon>
    </lineage>
</organism>
<name>A0AAD1X7Q9_EUPCR</name>
<feature type="compositionally biased region" description="Polar residues" evidence="1">
    <location>
        <begin position="219"/>
        <end position="234"/>
    </location>
</feature>
<comment type="caution">
    <text evidence="2">The sequence shown here is derived from an EMBL/GenBank/DDBJ whole genome shotgun (WGS) entry which is preliminary data.</text>
</comment>
<feature type="compositionally biased region" description="Basic and acidic residues" evidence="1">
    <location>
        <begin position="200"/>
        <end position="209"/>
    </location>
</feature>
<dbReference type="EMBL" id="CAMPGE010003070">
    <property type="protein sequence ID" value="CAI2361892.1"/>
    <property type="molecule type" value="Genomic_DNA"/>
</dbReference>
<gene>
    <name evidence="2" type="ORF">ECRASSUSDP1_LOCUS3207</name>
</gene>
<sequence>MHAHRNTCSAECGREGIFYRKNIETGVDECYCFECKDRFLSEEDLIEYPTYHEFKVLFRRCAYRIKGMLVWSEKHYPKKKFLEVQMAHKMYNERLKSINQDLHDAYINKEWRVMPHCHQQALSVLELIRTDDLWFEYLDNREDLEINKLIKERKFSNDLELDETLCHCDSAEELEKVMLEMYEMKQKMALLEEEKKKIQEELKPLDPKPKPQRARRMTLTPTINNEDNKLSSPLMNLAPPPKKEPEPDKKESMWAIMEDDEEMACCALTYCEVNKIWRKFFRNSSIKDNKYQLELKMDTNNARRFVNACCENPMPDGEKIALLNVPEESEAVQNFLEFAAPPCLQSFEFNASTQEVPKLMNIEYYSQPLEVALLNVTKSIKLFNFEISDKQITPLLAACKDTFFVEFCQCFLKMINEPNLKCIENPCIKELSFNGCGSERLGLWTINFKKFENIISGLSKITNMTRNLDSIYMKDCGLTQSRIRGALSAYGFENTKILEVEESPEN</sequence>
<evidence type="ECO:0000313" key="3">
    <source>
        <dbReference type="Proteomes" id="UP001295684"/>
    </source>
</evidence>
<protein>
    <submittedName>
        <fullName evidence="2">Uncharacterized protein</fullName>
    </submittedName>
</protein>
<feature type="region of interest" description="Disordered" evidence="1">
    <location>
        <begin position="200"/>
        <end position="249"/>
    </location>
</feature>
<reference evidence="2" key="1">
    <citation type="submission" date="2023-07" db="EMBL/GenBank/DDBJ databases">
        <authorList>
            <consortium name="AG Swart"/>
            <person name="Singh M."/>
            <person name="Singh A."/>
            <person name="Seah K."/>
            <person name="Emmerich C."/>
        </authorList>
    </citation>
    <scope>NUCLEOTIDE SEQUENCE</scope>
    <source>
        <strain evidence="2">DP1</strain>
    </source>
</reference>
<dbReference type="Proteomes" id="UP001295684">
    <property type="component" value="Unassembled WGS sequence"/>
</dbReference>
<evidence type="ECO:0000313" key="2">
    <source>
        <dbReference type="EMBL" id="CAI2361892.1"/>
    </source>
</evidence>
<accession>A0AAD1X7Q9</accession>
<proteinExistence type="predicted"/>
<evidence type="ECO:0000256" key="1">
    <source>
        <dbReference type="SAM" id="MobiDB-lite"/>
    </source>
</evidence>
<dbReference type="AlphaFoldDB" id="A0AAD1X7Q9"/>
<keyword evidence="3" id="KW-1185">Reference proteome</keyword>